<dbReference type="EMBL" id="OZ034822">
    <property type="protein sequence ID" value="CAL1411291.1"/>
    <property type="molecule type" value="Genomic_DNA"/>
</dbReference>
<dbReference type="AlphaFoldDB" id="A0AAV2GKI8"/>
<evidence type="ECO:0000313" key="3">
    <source>
        <dbReference type="Proteomes" id="UP001497516"/>
    </source>
</evidence>
<feature type="compositionally biased region" description="Basic and acidic residues" evidence="1">
    <location>
        <begin position="13"/>
        <end position="41"/>
    </location>
</feature>
<proteinExistence type="predicted"/>
<keyword evidence="3" id="KW-1185">Reference proteome</keyword>
<dbReference type="Proteomes" id="UP001497516">
    <property type="component" value="Chromosome 9"/>
</dbReference>
<evidence type="ECO:0000256" key="1">
    <source>
        <dbReference type="SAM" id="MobiDB-lite"/>
    </source>
</evidence>
<protein>
    <submittedName>
        <fullName evidence="2">Uncharacterized protein</fullName>
    </submittedName>
</protein>
<gene>
    <name evidence="2" type="ORF">LTRI10_LOCUS50657</name>
</gene>
<feature type="region of interest" description="Disordered" evidence="1">
    <location>
        <begin position="1"/>
        <end position="71"/>
    </location>
</feature>
<sequence length="71" mass="7486">MPSSVWVNPSTHGAKDAAGDGDQRRAAGKDRGQETGTRRIVLELPLASSQRRQGGAAAEVKKAGEEAGRRM</sequence>
<feature type="compositionally biased region" description="Basic and acidic residues" evidence="1">
    <location>
        <begin position="59"/>
        <end position="71"/>
    </location>
</feature>
<feature type="compositionally biased region" description="Polar residues" evidence="1">
    <location>
        <begin position="1"/>
        <end position="11"/>
    </location>
</feature>
<evidence type="ECO:0000313" key="2">
    <source>
        <dbReference type="EMBL" id="CAL1411291.1"/>
    </source>
</evidence>
<accession>A0AAV2GKI8</accession>
<organism evidence="2 3">
    <name type="scientific">Linum trigynum</name>
    <dbReference type="NCBI Taxonomy" id="586398"/>
    <lineage>
        <taxon>Eukaryota</taxon>
        <taxon>Viridiplantae</taxon>
        <taxon>Streptophyta</taxon>
        <taxon>Embryophyta</taxon>
        <taxon>Tracheophyta</taxon>
        <taxon>Spermatophyta</taxon>
        <taxon>Magnoliopsida</taxon>
        <taxon>eudicotyledons</taxon>
        <taxon>Gunneridae</taxon>
        <taxon>Pentapetalae</taxon>
        <taxon>rosids</taxon>
        <taxon>fabids</taxon>
        <taxon>Malpighiales</taxon>
        <taxon>Linaceae</taxon>
        <taxon>Linum</taxon>
    </lineage>
</organism>
<reference evidence="2 3" key="1">
    <citation type="submission" date="2024-04" db="EMBL/GenBank/DDBJ databases">
        <authorList>
            <person name="Fracassetti M."/>
        </authorList>
    </citation>
    <scope>NUCLEOTIDE SEQUENCE [LARGE SCALE GENOMIC DNA]</scope>
</reference>
<name>A0AAV2GKI8_9ROSI</name>